<reference evidence="10" key="1">
    <citation type="submission" date="2016-10" db="EMBL/GenBank/DDBJ databases">
        <authorList>
            <person name="de Groot N.N."/>
        </authorList>
    </citation>
    <scope>NUCLEOTIDE SEQUENCE [LARGE SCALE GENOMIC DNA]</scope>
    <source>
        <strain evidence="10">DSM 15758</strain>
    </source>
</reference>
<dbReference type="InterPro" id="IPR036890">
    <property type="entry name" value="HATPase_C_sf"/>
</dbReference>
<dbReference type="GO" id="GO:0000155">
    <property type="term" value="F:phosphorelay sensor kinase activity"/>
    <property type="evidence" value="ECO:0007669"/>
    <property type="project" value="InterPro"/>
</dbReference>
<dbReference type="PROSITE" id="PS50110">
    <property type="entry name" value="RESPONSE_REGULATORY"/>
    <property type="match status" value="1"/>
</dbReference>
<evidence type="ECO:0000313" key="10">
    <source>
        <dbReference type="Proteomes" id="UP000183046"/>
    </source>
</evidence>
<dbReference type="Pfam" id="PF00072">
    <property type="entry name" value="Response_reg"/>
    <property type="match status" value="1"/>
</dbReference>
<comment type="caution">
    <text evidence="9">The sequence shown here is derived from an EMBL/GenBank/DDBJ whole genome shotgun (WGS) entry which is preliminary data.</text>
</comment>
<organism evidence="9 10">
    <name type="scientific">Pseudomonas oryzihabitans</name>
    <dbReference type="NCBI Taxonomy" id="47885"/>
    <lineage>
        <taxon>Bacteria</taxon>
        <taxon>Pseudomonadati</taxon>
        <taxon>Pseudomonadota</taxon>
        <taxon>Gammaproteobacteria</taxon>
        <taxon>Pseudomonadales</taxon>
        <taxon>Pseudomonadaceae</taxon>
        <taxon>Pseudomonas</taxon>
    </lineage>
</organism>
<evidence type="ECO:0000259" key="7">
    <source>
        <dbReference type="PROSITE" id="PS50110"/>
    </source>
</evidence>
<dbReference type="RefSeq" id="WP_074582733.1">
    <property type="nucleotide sequence ID" value="NZ_FMWB01000001.1"/>
</dbReference>
<dbReference type="Gene3D" id="3.30.565.10">
    <property type="entry name" value="Histidine kinase-like ATPase, C-terminal domain"/>
    <property type="match status" value="1"/>
</dbReference>
<dbReference type="SUPFAM" id="SSF47384">
    <property type="entry name" value="Homodimeric domain of signal transducing histidine kinase"/>
    <property type="match status" value="1"/>
</dbReference>
<accession>A0A1G5M849</accession>
<dbReference type="Gene3D" id="1.10.287.130">
    <property type="match status" value="1"/>
</dbReference>
<evidence type="ECO:0000256" key="2">
    <source>
        <dbReference type="ARBA" id="ARBA00012438"/>
    </source>
</evidence>
<gene>
    <name evidence="9" type="ORF">SAMN05216279_101258</name>
</gene>
<dbReference type="InterPro" id="IPR011006">
    <property type="entry name" value="CheY-like_superfamily"/>
</dbReference>
<keyword evidence="4" id="KW-0418">Kinase</keyword>
<dbReference type="EMBL" id="FMWB01000001">
    <property type="protein sequence ID" value="SCZ20708.1"/>
    <property type="molecule type" value="Genomic_DNA"/>
</dbReference>
<dbReference type="InterPro" id="IPR004358">
    <property type="entry name" value="Sig_transdc_His_kin-like_C"/>
</dbReference>
<dbReference type="InterPro" id="IPR003594">
    <property type="entry name" value="HATPase_dom"/>
</dbReference>
<dbReference type="SMART" id="SM00387">
    <property type="entry name" value="HATPase_c"/>
    <property type="match status" value="1"/>
</dbReference>
<dbReference type="SMART" id="SM00388">
    <property type="entry name" value="HisKA"/>
    <property type="match status" value="1"/>
</dbReference>
<evidence type="ECO:0000256" key="5">
    <source>
        <dbReference type="PROSITE-ProRule" id="PRU00169"/>
    </source>
</evidence>
<dbReference type="SMART" id="SM00091">
    <property type="entry name" value="PAS"/>
    <property type="match status" value="2"/>
</dbReference>
<dbReference type="OrthoDB" id="9772100at2"/>
<dbReference type="InterPro" id="IPR001789">
    <property type="entry name" value="Sig_transdc_resp-reg_receiver"/>
</dbReference>
<dbReference type="InterPro" id="IPR013656">
    <property type="entry name" value="PAS_4"/>
</dbReference>
<dbReference type="SUPFAM" id="SSF52172">
    <property type="entry name" value="CheY-like"/>
    <property type="match status" value="1"/>
</dbReference>
<dbReference type="Pfam" id="PF00512">
    <property type="entry name" value="HisKA"/>
    <property type="match status" value="1"/>
</dbReference>
<evidence type="ECO:0000259" key="6">
    <source>
        <dbReference type="PROSITE" id="PS50109"/>
    </source>
</evidence>
<dbReference type="CDD" id="cd00130">
    <property type="entry name" value="PAS"/>
    <property type="match status" value="1"/>
</dbReference>
<feature type="modified residue" description="4-aspartylphosphate" evidence="5">
    <location>
        <position position="608"/>
    </location>
</feature>
<keyword evidence="4" id="KW-0808">Transferase</keyword>
<dbReference type="PANTHER" id="PTHR43065">
    <property type="entry name" value="SENSOR HISTIDINE KINASE"/>
    <property type="match status" value="1"/>
</dbReference>
<dbReference type="SUPFAM" id="SSF55785">
    <property type="entry name" value="PYP-like sensor domain (PAS domain)"/>
    <property type="match status" value="2"/>
</dbReference>
<evidence type="ECO:0000256" key="3">
    <source>
        <dbReference type="ARBA" id="ARBA00022553"/>
    </source>
</evidence>
<dbReference type="Gene3D" id="3.30.450.20">
    <property type="entry name" value="PAS domain"/>
    <property type="match status" value="2"/>
</dbReference>
<dbReference type="PRINTS" id="PR00344">
    <property type="entry name" value="BCTRLSENSOR"/>
</dbReference>
<dbReference type="PROSITE" id="PS50109">
    <property type="entry name" value="HIS_KIN"/>
    <property type="match status" value="1"/>
</dbReference>
<feature type="domain" description="Response regulatory" evidence="7">
    <location>
        <begin position="558"/>
        <end position="672"/>
    </location>
</feature>
<evidence type="ECO:0000313" key="9">
    <source>
        <dbReference type="EMBL" id="SCZ20708.1"/>
    </source>
</evidence>
<dbReference type="InterPro" id="IPR000014">
    <property type="entry name" value="PAS"/>
</dbReference>
<dbReference type="PROSITE" id="PS50113">
    <property type="entry name" value="PAC"/>
    <property type="match status" value="1"/>
</dbReference>
<dbReference type="InterPro" id="IPR000700">
    <property type="entry name" value="PAS-assoc_C"/>
</dbReference>
<name>A0A1G5M849_9PSED</name>
<dbReference type="SUPFAM" id="SSF55874">
    <property type="entry name" value="ATPase domain of HSP90 chaperone/DNA topoisomerase II/histidine kinase"/>
    <property type="match status" value="1"/>
</dbReference>
<dbReference type="InterPro" id="IPR001610">
    <property type="entry name" value="PAC"/>
</dbReference>
<dbReference type="SMART" id="SM00086">
    <property type="entry name" value="PAC"/>
    <property type="match status" value="1"/>
</dbReference>
<dbReference type="Pfam" id="PF02518">
    <property type="entry name" value="HATPase_c"/>
    <property type="match status" value="1"/>
</dbReference>
<dbReference type="InterPro" id="IPR005467">
    <property type="entry name" value="His_kinase_dom"/>
</dbReference>
<comment type="catalytic activity">
    <reaction evidence="1">
        <text>ATP + protein L-histidine = ADP + protein N-phospho-L-histidine.</text>
        <dbReference type="EC" id="2.7.13.3"/>
    </reaction>
</comment>
<feature type="domain" description="Histidine kinase" evidence="6">
    <location>
        <begin position="313"/>
        <end position="537"/>
    </location>
</feature>
<dbReference type="Pfam" id="PF08448">
    <property type="entry name" value="PAS_4"/>
    <property type="match status" value="1"/>
</dbReference>
<dbReference type="Pfam" id="PF08447">
    <property type="entry name" value="PAS_3"/>
    <property type="match status" value="1"/>
</dbReference>
<dbReference type="SMART" id="SM00448">
    <property type="entry name" value="REC"/>
    <property type="match status" value="1"/>
</dbReference>
<dbReference type="AlphaFoldDB" id="A0A1G5M849"/>
<protein>
    <recommendedName>
        <fullName evidence="2">histidine kinase</fullName>
        <ecNumber evidence="2">2.7.13.3</ecNumber>
    </recommendedName>
</protein>
<keyword evidence="3 5" id="KW-0597">Phosphoprotein</keyword>
<dbReference type="EC" id="2.7.13.3" evidence="2"/>
<dbReference type="eggNOG" id="COG4191">
    <property type="taxonomic scope" value="Bacteria"/>
</dbReference>
<dbReference type="InterPro" id="IPR035965">
    <property type="entry name" value="PAS-like_dom_sf"/>
</dbReference>
<dbReference type="PANTHER" id="PTHR43065:SF42">
    <property type="entry name" value="TWO-COMPONENT SENSOR PPRA"/>
    <property type="match status" value="1"/>
</dbReference>
<dbReference type="Gene3D" id="3.40.50.2300">
    <property type="match status" value="1"/>
</dbReference>
<dbReference type="Proteomes" id="UP000183046">
    <property type="component" value="Unassembled WGS sequence"/>
</dbReference>
<sequence length="676" mass="73522">MSQDPNFQLLFEALPHLVLVLTPGPDFIMVAANEGRLRGTNTRREDCIGRSIFEVFGRNPDGQSEFGAGVLRASLERVVQTGKPDRMAITKYDIPRPASEGGGFEVRYWSPLNVPVLDDRGEVRYIIHQTEDVTDQVLAEQHSSTHLKLADERLRAALLASEAGIFDWYIDEHSFYCDSALQQLFGLPDVLTSEPVERFLDHVHVADRGIVRAALAECVHGKDFVVEFRLKRDAGRQWLLSKGKVFRDAAGNPSYVTGTCADITARKQAEKALSDLNETLEARVAAEVAERSRVEDTLHQAQKMEAVGQLTGGIAHDFNNLLTGVIGSLELMQRRRRSGDETNDERYITAAVTSAQRAAALTQRLLAFSRRQTLDLKPLEVNPLVASLEDLLHRTTREDITVTTHLAAGLALVRMDANQLESAVINLAINARDAMPDGGTITITTAAVHLSPEEGAAMDLAEGDYVTLTVADTGVGMTPEVLAKVFEPFYTTKPIGQGTGLGLSMVYGYMRQANGGVRILSQPGKGTQVQLYMPCLGGDLDILPSEESRSAPLGVGEVVLVVEDEAVVRSLIVEVLGELGYQTLEAGNAQEAMPFLENPQRIDLMISDVGLPGMNGRQLADLAQANRPELKVLLATGYAEGSNVEGYLAANMQIITKPFAIDALANKISEMLNPAG</sequence>
<evidence type="ECO:0000256" key="1">
    <source>
        <dbReference type="ARBA" id="ARBA00000085"/>
    </source>
</evidence>
<dbReference type="InterPro" id="IPR003661">
    <property type="entry name" value="HisK_dim/P_dom"/>
</dbReference>
<dbReference type="InterPro" id="IPR036097">
    <property type="entry name" value="HisK_dim/P_sf"/>
</dbReference>
<evidence type="ECO:0000259" key="8">
    <source>
        <dbReference type="PROSITE" id="PS50113"/>
    </source>
</evidence>
<dbReference type="CDD" id="cd00082">
    <property type="entry name" value="HisKA"/>
    <property type="match status" value="1"/>
</dbReference>
<feature type="domain" description="PAC" evidence="8">
    <location>
        <begin position="222"/>
        <end position="275"/>
    </location>
</feature>
<evidence type="ECO:0000256" key="4">
    <source>
        <dbReference type="ARBA" id="ARBA00022777"/>
    </source>
</evidence>
<proteinExistence type="predicted"/>
<dbReference type="InterPro" id="IPR013655">
    <property type="entry name" value="PAS_fold_3"/>
</dbReference>